<comment type="caution">
    <text evidence="1">The sequence shown here is derived from an EMBL/GenBank/DDBJ whole genome shotgun (WGS) entry which is preliminary data.</text>
</comment>
<proteinExistence type="predicted"/>
<dbReference type="Pfam" id="PF09234">
    <property type="entry name" value="DUF1963"/>
    <property type="match status" value="1"/>
</dbReference>
<dbReference type="Proteomes" id="UP001596011">
    <property type="component" value="Unassembled WGS sequence"/>
</dbReference>
<gene>
    <name evidence="1" type="ORF">ACFO6V_01375</name>
</gene>
<dbReference type="RefSeq" id="WP_377131376.1">
    <property type="nucleotide sequence ID" value="NZ_JBHSFI010000001.1"/>
</dbReference>
<name>A0ABV9HA42_9MICO</name>
<reference evidence="2" key="1">
    <citation type="journal article" date="2019" name="Int. J. Syst. Evol. Microbiol.">
        <title>The Global Catalogue of Microorganisms (GCM) 10K type strain sequencing project: providing services to taxonomists for standard genome sequencing and annotation.</title>
        <authorList>
            <consortium name="The Broad Institute Genomics Platform"/>
            <consortium name="The Broad Institute Genome Sequencing Center for Infectious Disease"/>
            <person name="Wu L."/>
            <person name="Ma J."/>
        </authorList>
    </citation>
    <scope>NUCLEOTIDE SEQUENCE [LARGE SCALE GENOMIC DNA]</scope>
    <source>
        <strain evidence="2">CCUG 42722</strain>
    </source>
</reference>
<evidence type="ECO:0000313" key="1">
    <source>
        <dbReference type="EMBL" id="MFC4626863.1"/>
    </source>
</evidence>
<sequence>MYTFDEEVAGLGDGTGTGGAPELAAAVREVLAPLKVAQIFDPAVDHVLRGTGPGVLGLLRELPRGTKMVAEPDGYQPAELTDAVVDLHPGWTRRGAEAARLTVYKGAPVDLLARLGQVLHAAWGRGAEDGELSWLRTLAHDVGRASTATDAADAADVRLRWNPDLVEEIARAADAPGRSAAHATLSALLYVDHQHWARSRHHMLESDAGIAYLARHTDTLAEVAAGSEFHVRNYVAAQCARSPEAHVSLVAELAVDADAGVRAQALATLSRLDGPRQIDTLREHLRTAPPDRLPDALARLGDLDGGVVAIEEALADGDSDTGPLDPDRERLLRRAVFRVRVLRSAEAAVPVPPVAAPQDAALAEELRALRGLRPGSGKDEDRAWQVAESKLALLPDVRALLDARRAAGADDADRWTAELLVTRVDGWGRKIGATLTPEGAERWWPLFAERLHLADEYLDGGDGKRHPDHYAVDTRTMILTILERFPATPEALVPRLISFALGADRHRLPARRVLGDHPAARAAARAVLSEPSDGDASTRSSAAEWLAELGEPGAVAPEPGWEFGEGVLPASVRNLPASTLWWLDRFREQARERGVPAGDVDRWLGLARPALRTAPDGGGPVVGRLGSPLLLPPDVPTPATVFEPDYRNEYQLIVTLDLAAVPPDATDLPLPPDGHVVLFANVELEDELLPGGAVYVPVGTPVEERENSVEYEAYGYDSPEDLDESLRRSPDLRLVPGVSLPSCPLDDETSAAHPHADTLQEVWSEQSDEGGEWQLGGHAYDFDGMGDPARESADQEPGENFSRPEDWVVLAQWVGVPMGILYWTINRRDLEVRRFDRVVVQMYANP</sequence>
<evidence type="ECO:0000313" key="2">
    <source>
        <dbReference type="Proteomes" id="UP001596011"/>
    </source>
</evidence>
<protein>
    <submittedName>
        <fullName evidence="1">DUF1963 domain-containing protein</fullName>
    </submittedName>
</protein>
<organism evidence="1 2">
    <name type="scientific">Promicromonospora alba</name>
    <dbReference type="NCBI Taxonomy" id="1616110"/>
    <lineage>
        <taxon>Bacteria</taxon>
        <taxon>Bacillati</taxon>
        <taxon>Actinomycetota</taxon>
        <taxon>Actinomycetes</taxon>
        <taxon>Micrococcales</taxon>
        <taxon>Promicromonosporaceae</taxon>
        <taxon>Promicromonospora</taxon>
    </lineage>
</organism>
<accession>A0ABV9HA42</accession>
<keyword evidence="2" id="KW-1185">Reference proteome</keyword>
<dbReference type="Gene3D" id="2.30.320.10">
    <property type="entry name" value="YwqG-like"/>
    <property type="match status" value="1"/>
</dbReference>
<dbReference type="EMBL" id="JBHSFI010000001">
    <property type="protein sequence ID" value="MFC4626863.1"/>
    <property type="molecule type" value="Genomic_DNA"/>
</dbReference>
<dbReference type="InterPro" id="IPR015315">
    <property type="entry name" value="DUF1963"/>
</dbReference>